<dbReference type="RefSeq" id="WP_121389023.1">
    <property type="nucleotide sequence ID" value="NZ_RCDD01000001.1"/>
</dbReference>
<name>A0A421B762_9PSEU</name>
<dbReference type="Proteomes" id="UP000282454">
    <property type="component" value="Unassembled WGS sequence"/>
</dbReference>
<keyword evidence="4" id="KW-1185">Reference proteome</keyword>
<evidence type="ECO:0000256" key="2">
    <source>
        <dbReference type="SAM" id="Phobius"/>
    </source>
</evidence>
<dbReference type="AlphaFoldDB" id="A0A421B762"/>
<feature type="region of interest" description="Disordered" evidence="1">
    <location>
        <begin position="165"/>
        <end position="228"/>
    </location>
</feature>
<keyword evidence="2" id="KW-0472">Membrane</keyword>
<evidence type="ECO:0000256" key="1">
    <source>
        <dbReference type="SAM" id="MobiDB-lite"/>
    </source>
</evidence>
<feature type="compositionally biased region" description="Polar residues" evidence="1">
    <location>
        <begin position="176"/>
        <end position="194"/>
    </location>
</feature>
<accession>A0A421B762</accession>
<evidence type="ECO:0000313" key="4">
    <source>
        <dbReference type="Proteomes" id="UP000282454"/>
    </source>
</evidence>
<sequence length="364" mass="38595">MTAAEQPDQVDPGVELLRYTEGLFEAEQQRTGHRPGYRELAKRTNFSKSTLQKYYGPFLARAGQSPPLNTDILMAIVAALDGDTIEATRLHQRAVGHHTATTTAAEDPPSPQGEADLVTATAGVSWWTRHRRLAQAIWLGGAAALLGGAVVLLVHGSPAGQAGPLLASPSAPAPGTTTRSMEASPSATVVSPSITPLPSSPNWPSTTTTATPRDPGRPEPPTWSTPTVTSPVVTTVVTAAGYVADPNRETFGASNNRPHVGDPVTLRGMGYPAADPTLRRGPQINVLVEVNGVFRCIPEPPYANVNGEFDTVFTGSAVRLRPAECEPGESRIETVHLPPGPVRIRARALSDQRFDQIITLNLQG</sequence>
<proteinExistence type="predicted"/>
<feature type="region of interest" description="Disordered" evidence="1">
    <location>
        <begin position="95"/>
        <end position="114"/>
    </location>
</feature>
<dbReference type="EMBL" id="RCDD01000001">
    <property type="protein sequence ID" value="RLK60063.1"/>
    <property type="molecule type" value="Genomic_DNA"/>
</dbReference>
<evidence type="ECO:0000313" key="3">
    <source>
        <dbReference type="EMBL" id="RLK60063.1"/>
    </source>
</evidence>
<feature type="compositionally biased region" description="Low complexity" evidence="1">
    <location>
        <begin position="165"/>
        <end position="175"/>
    </location>
</feature>
<feature type="compositionally biased region" description="Low complexity" evidence="1">
    <location>
        <begin position="196"/>
        <end position="213"/>
    </location>
</feature>
<organism evidence="3 4">
    <name type="scientific">Actinokineospora cianjurensis</name>
    <dbReference type="NCBI Taxonomy" id="585224"/>
    <lineage>
        <taxon>Bacteria</taxon>
        <taxon>Bacillati</taxon>
        <taxon>Actinomycetota</taxon>
        <taxon>Actinomycetes</taxon>
        <taxon>Pseudonocardiales</taxon>
        <taxon>Pseudonocardiaceae</taxon>
        <taxon>Actinokineospora</taxon>
    </lineage>
</organism>
<feature type="transmembrane region" description="Helical" evidence="2">
    <location>
        <begin position="136"/>
        <end position="156"/>
    </location>
</feature>
<keyword evidence="2" id="KW-0812">Transmembrane</keyword>
<reference evidence="3 4" key="1">
    <citation type="submission" date="2018-10" db="EMBL/GenBank/DDBJ databases">
        <title>Genomic Encyclopedia of Archaeal and Bacterial Type Strains, Phase II (KMG-II): from individual species to whole genera.</title>
        <authorList>
            <person name="Goeker M."/>
        </authorList>
    </citation>
    <scope>NUCLEOTIDE SEQUENCE [LARGE SCALE GENOMIC DNA]</scope>
    <source>
        <strain evidence="3 4">DSM 45657</strain>
    </source>
</reference>
<gene>
    <name evidence="3" type="ORF">CLV68_0560</name>
</gene>
<comment type="caution">
    <text evidence="3">The sequence shown here is derived from an EMBL/GenBank/DDBJ whole genome shotgun (WGS) entry which is preliminary data.</text>
</comment>
<protein>
    <submittedName>
        <fullName evidence="3">Uncharacterized protein</fullName>
    </submittedName>
</protein>
<keyword evidence="2" id="KW-1133">Transmembrane helix</keyword>